<feature type="transmembrane region" description="Helical" evidence="5">
    <location>
        <begin position="12"/>
        <end position="29"/>
    </location>
</feature>
<feature type="transmembrane region" description="Helical" evidence="5">
    <location>
        <begin position="72"/>
        <end position="94"/>
    </location>
</feature>
<feature type="transmembrane region" description="Helical" evidence="5">
    <location>
        <begin position="413"/>
        <end position="430"/>
    </location>
</feature>
<dbReference type="PANTHER" id="PTHR37422">
    <property type="entry name" value="TEICHURONIC ACID BIOSYNTHESIS PROTEIN TUAE"/>
    <property type="match status" value="1"/>
</dbReference>
<proteinExistence type="predicted"/>
<feature type="transmembrane region" description="Helical" evidence="5">
    <location>
        <begin position="437"/>
        <end position="454"/>
    </location>
</feature>
<protein>
    <submittedName>
        <fullName evidence="7">O-antigen polymerase</fullName>
    </submittedName>
</protein>
<sequence length="471" mass="52256">MTLEAPLWKSSWNLLVVVSIGIGVAAARSPLLLAAFFVAAIGVSFLARHFTIAVLVLLTIRSSLDPFGRWQLASLLALGIDAILAFYVLGCLLLHRPIKGDWWGIFLLLWVAAMSFWPVASYLGWLGEEPPEAFGLCLREWIRFVSYAGVYWLVMQLRDTISPQRVLDWLLLSLVAPTSVAFAQLALPIAALPYELRVYMHNRIYGTLGHPNTLAVYLVLMAGLVWWKYATSHRKRWLALLALLGFLFINTNSLSGIAMLPVLVGMVALPRLNLKGLVGAAIALTLVLGIFANTDMGRERLNALRQTPILNGDFNLGKAARLAHLDDNSFAWRIAQWSYLVRAWEQAPVLGHGLGTTAILTPYRNDSHNDFVRALAETGAVGFCLFVLMWGTLSVRVLSLWRGALPDSPQRELCWVLLSIYCATTVGMLAEHYWQTTTFFFYWWAALAVAGWPWPAPAAPISVQTAPLLEG</sequence>
<feature type="transmembrane region" description="Helical" evidence="5">
    <location>
        <begin position="106"/>
        <end position="127"/>
    </location>
</feature>
<evidence type="ECO:0000259" key="6">
    <source>
        <dbReference type="Pfam" id="PF04932"/>
    </source>
</evidence>
<dbReference type="PANTHER" id="PTHR37422:SF23">
    <property type="entry name" value="TEICHURONIC ACID BIOSYNTHESIS PROTEIN TUAE"/>
    <property type="match status" value="1"/>
</dbReference>
<feature type="transmembrane region" description="Helical" evidence="5">
    <location>
        <begin position="36"/>
        <end position="60"/>
    </location>
</feature>
<feature type="transmembrane region" description="Helical" evidence="5">
    <location>
        <begin position="133"/>
        <end position="154"/>
    </location>
</feature>
<evidence type="ECO:0000256" key="5">
    <source>
        <dbReference type="SAM" id="Phobius"/>
    </source>
</evidence>
<gene>
    <name evidence="7" type="ORF">GKIL_2399</name>
</gene>
<dbReference type="EMBL" id="CP003587">
    <property type="protein sequence ID" value="AGY58645.1"/>
    <property type="molecule type" value="Genomic_DNA"/>
</dbReference>
<comment type="subcellular location">
    <subcellularLocation>
        <location evidence="1">Membrane</location>
        <topology evidence="1">Multi-pass membrane protein</topology>
    </subcellularLocation>
</comment>
<dbReference type="Proteomes" id="UP000017396">
    <property type="component" value="Chromosome"/>
</dbReference>
<dbReference type="eggNOG" id="COG3307">
    <property type="taxonomic scope" value="Bacteria"/>
</dbReference>
<dbReference type="Pfam" id="PF04932">
    <property type="entry name" value="Wzy_C"/>
    <property type="match status" value="1"/>
</dbReference>
<feature type="transmembrane region" description="Helical" evidence="5">
    <location>
        <begin position="374"/>
        <end position="393"/>
    </location>
</feature>
<feature type="transmembrane region" description="Helical" evidence="5">
    <location>
        <begin position="214"/>
        <end position="230"/>
    </location>
</feature>
<dbReference type="KEGG" id="glj:GKIL_2399"/>
<evidence type="ECO:0000256" key="4">
    <source>
        <dbReference type="ARBA" id="ARBA00023136"/>
    </source>
</evidence>
<feature type="domain" description="O-antigen ligase-related" evidence="6">
    <location>
        <begin position="240"/>
        <end position="387"/>
    </location>
</feature>
<evidence type="ECO:0000256" key="1">
    <source>
        <dbReference type="ARBA" id="ARBA00004141"/>
    </source>
</evidence>
<keyword evidence="4 5" id="KW-0472">Membrane</keyword>
<accession>U5QLS9</accession>
<feature type="transmembrane region" description="Helical" evidence="5">
    <location>
        <begin position="237"/>
        <end position="260"/>
    </location>
</feature>
<name>U5QLS9_GLOK1</name>
<evidence type="ECO:0000256" key="2">
    <source>
        <dbReference type="ARBA" id="ARBA00022692"/>
    </source>
</evidence>
<reference evidence="7 8" key="1">
    <citation type="journal article" date="2013" name="PLoS ONE">
        <title>Cultivation and Complete Genome Sequencing of Gloeobacter kilaueensis sp. nov., from a Lava Cave in Kilauea Caldera, Hawai'i.</title>
        <authorList>
            <person name="Saw J.H."/>
            <person name="Schatz M."/>
            <person name="Brown M.V."/>
            <person name="Kunkel D.D."/>
            <person name="Foster J.S."/>
            <person name="Shick H."/>
            <person name="Christensen S."/>
            <person name="Hou S."/>
            <person name="Wan X."/>
            <person name="Donachie S.P."/>
        </authorList>
    </citation>
    <scope>NUCLEOTIDE SEQUENCE [LARGE SCALE GENOMIC DNA]</scope>
    <source>
        <strain evidence="8">JS</strain>
    </source>
</reference>
<dbReference type="AlphaFoldDB" id="U5QLS9"/>
<dbReference type="RefSeq" id="WP_023173821.1">
    <property type="nucleotide sequence ID" value="NC_022600.1"/>
</dbReference>
<dbReference type="InterPro" id="IPR051533">
    <property type="entry name" value="WaaL-like"/>
</dbReference>
<evidence type="ECO:0000313" key="8">
    <source>
        <dbReference type="Proteomes" id="UP000017396"/>
    </source>
</evidence>
<dbReference type="GO" id="GO:0016020">
    <property type="term" value="C:membrane"/>
    <property type="evidence" value="ECO:0007669"/>
    <property type="project" value="UniProtKB-SubCell"/>
</dbReference>
<dbReference type="InterPro" id="IPR007016">
    <property type="entry name" value="O-antigen_ligase-rel_domated"/>
</dbReference>
<dbReference type="PATRIC" id="fig|1183438.3.peg.2357"/>
<keyword evidence="3 5" id="KW-1133">Transmembrane helix</keyword>
<dbReference type="HOGENOM" id="CLU_537155_0_0_3"/>
<keyword evidence="8" id="KW-1185">Reference proteome</keyword>
<evidence type="ECO:0000313" key="7">
    <source>
        <dbReference type="EMBL" id="AGY58645.1"/>
    </source>
</evidence>
<dbReference type="OrthoDB" id="572012at2"/>
<feature type="transmembrane region" description="Helical" evidence="5">
    <location>
        <begin position="166"/>
        <end position="194"/>
    </location>
</feature>
<dbReference type="STRING" id="1183438.GKIL_2399"/>
<feature type="transmembrane region" description="Helical" evidence="5">
    <location>
        <begin position="272"/>
        <end position="292"/>
    </location>
</feature>
<keyword evidence="2 5" id="KW-0812">Transmembrane</keyword>
<organism evidence="7 8">
    <name type="scientific">Gloeobacter kilaueensis (strain ATCC BAA-2537 / CCAP 1431/1 / ULC 316 / JS1)</name>
    <dbReference type="NCBI Taxonomy" id="1183438"/>
    <lineage>
        <taxon>Bacteria</taxon>
        <taxon>Bacillati</taxon>
        <taxon>Cyanobacteriota</taxon>
        <taxon>Cyanophyceae</taxon>
        <taxon>Gloeobacterales</taxon>
        <taxon>Gloeobacteraceae</taxon>
        <taxon>Gloeobacter</taxon>
    </lineage>
</organism>
<evidence type="ECO:0000256" key="3">
    <source>
        <dbReference type="ARBA" id="ARBA00022989"/>
    </source>
</evidence>